<evidence type="ECO:0000313" key="2">
    <source>
        <dbReference type="EMBL" id="KAG5520442.1"/>
    </source>
</evidence>
<gene>
    <name evidence="2" type="ORF">RHGRI_033133</name>
</gene>
<feature type="domain" description="F-box associated beta-propeller type 1" evidence="1">
    <location>
        <begin position="44"/>
        <end position="148"/>
    </location>
</feature>
<dbReference type="AlphaFoldDB" id="A0AAV6HYW3"/>
<comment type="caution">
    <text evidence="2">The sequence shown here is derived from an EMBL/GenBank/DDBJ whole genome shotgun (WGS) entry which is preliminary data.</text>
</comment>
<organism evidence="2 3">
    <name type="scientific">Rhododendron griersonianum</name>
    <dbReference type="NCBI Taxonomy" id="479676"/>
    <lineage>
        <taxon>Eukaryota</taxon>
        <taxon>Viridiplantae</taxon>
        <taxon>Streptophyta</taxon>
        <taxon>Embryophyta</taxon>
        <taxon>Tracheophyta</taxon>
        <taxon>Spermatophyta</taxon>
        <taxon>Magnoliopsida</taxon>
        <taxon>eudicotyledons</taxon>
        <taxon>Gunneridae</taxon>
        <taxon>Pentapetalae</taxon>
        <taxon>asterids</taxon>
        <taxon>Ericales</taxon>
        <taxon>Ericaceae</taxon>
        <taxon>Ericoideae</taxon>
        <taxon>Rhodoreae</taxon>
        <taxon>Rhododendron</taxon>
    </lineage>
</organism>
<dbReference type="Pfam" id="PF07734">
    <property type="entry name" value="FBA_1"/>
    <property type="match status" value="1"/>
</dbReference>
<dbReference type="InterPro" id="IPR045056">
    <property type="entry name" value="Nop56/Nop58"/>
</dbReference>
<evidence type="ECO:0000313" key="3">
    <source>
        <dbReference type="Proteomes" id="UP000823749"/>
    </source>
</evidence>
<dbReference type="GO" id="GO:0030515">
    <property type="term" value="F:snoRNA binding"/>
    <property type="evidence" value="ECO:0007669"/>
    <property type="project" value="InterPro"/>
</dbReference>
<dbReference type="GO" id="GO:0032040">
    <property type="term" value="C:small-subunit processome"/>
    <property type="evidence" value="ECO:0007669"/>
    <property type="project" value="InterPro"/>
</dbReference>
<evidence type="ECO:0000259" key="1">
    <source>
        <dbReference type="Pfam" id="PF07734"/>
    </source>
</evidence>
<dbReference type="PANTHER" id="PTHR10894">
    <property type="entry name" value="NUCLEOLAR PROTEIN 5 NUCLEOLAR PROTEIN NOP5 NOP58"/>
    <property type="match status" value="1"/>
</dbReference>
<dbReference type="GO" id="GO:0031428">
    <property type="term" value="C:box C/D methylation guide snoRNP complex"/>
    <property type="evidence" value="ECO:0007669"/>
    <property type="project" value="InterPro"/>
</dbReference>
<reference evidence="2" key="1">
    <citation type="submission" date="2020-08" db="EMBL/GenBank/DDBJ databases">
        <title>Plant Genome Project.</title>
        <authorList>
            <person name="Zhang R.-G."/>
        </authorList>
    </citation>
    <scope>NUCLEOTIDE SEQUENCE</scope>
    <source>
        <strain evidence="2">WSP0</strain>
        <tissue evidence="2">Leaf</tissue>
    </source>
</reference>
<protein>
    <recommendedName>
        <fullName evidence="1">F-box associated beta-propeller type 1 domain-containing protein</fullName>
    </recommendedName>
</protein>
<sequence length="345" mass="38038">MASLPSSAPASCGKVGFRWGLIQRSNRWLQRFRRPASSHGCGFEVDLWVLGRGFEVDLCANGYKLIRIVFYFRPTKGGDSSCKANLYVVSTNTWTEIDDKKLSLFTQNDCMRMSESSASMVLNGVFYWQAHEVGTSRVILVSFDMGDELSSVASSFEFIVSLEMASFTQASPCDAKSGEAFFRPNCAEQFHTIEKCVGHKQEGLDHTLRLAEHVAAEIALNTLANRGPSKALASKVLVVKLKAFSKFENTSEALSAATLLIDSKPSKGLRKFLRAHCDGETLVVADSKLRNAIKEKLQIECVHNNTVMDGTDERGKKPTDGTHSWPRFSGFGSNELGFISQPISI</sequence>
<proteinExistence type="predicted"/>
<keyword evidence="3" id="KW-1185">Reference proteome</keyword>
<dbReference type="EMBL" id="JACTNZ010000012">
    <property type="protein sequence ID" value="KAG5520442.1"/>
    <property type="molecule type" value="Genomic_DNA"/>
</dbReference>
<accession>A0AAV6HYW3</accession>
<name>A0AAV6HYW3_9ERIC</name>
<dbReference type="PANTHER" id="PTHR10894:SF1">
    <property type="entry name" value="NUCLEOLAR PROTEIN 58"/>
    <property type="match status" value="1"/>
</dbReference>
<dbReference type="InterPro" id="IPR006527">
    <property type="entry name" value="F-box-assoc_dom_typ1"/>
</dbReference>
<dbReference type="Proteomes" id="UP000823749">
    <property type="component" value="Chromosome 12"/>
</dbReference>